<protein>
    <submittedName>
        <fullName evidence="2">Uncharacterized protein</fullName>
    </submittedName>
</protein>
<comment type="caution">
    <text evidence="2">The sequence shown here is derived from an EMBL/GenBank/DDBJ whole genome shotgun (WGS) entry which is preliminary data.</text>
</comment>
<evidence type="ECO:0000313" key="2">
    <source>
        <dbReference type="EMBL" id="KAK9807932.1"/>
    </source>
</evidence>
<evidence type="ECO:0000313" key="3">
    <source>
        <dbReference type="Proteomes" id="UP001465755"/>
    </source>
</evidence>
<feature type="region of interest" description="Disordered" evidence="1">
    <location>
        <begin position="1"/>
        <end position="67"/>
    </location>
</feature>
<dbReference type="EMBL" id="JALJOQ010000029">
    <property type="protein sequence ID" value="KAK9807932.1"/>
    <property type="molecule type" value="Genomic_DNA"/>
</dbReference>
<evidence type="ECO:0000256" key="1">
    <source>
        <dbReference type="SAM" id="MobiDB-lite"/>
    </source>
</evidence>
<proteinExistence type="predicted"/>
<name>A0AAW1PGK4_9CHLO</name>
<dbReference type="Proteomes" id="UP001465755">
    <property type="component" value="Unassembled WGS sequence"/>
</dbReference>
<dbReference type="AlphaFoldDB" id="A0AAW1PGK4"/>
<organism evidence="2 3">
    <name type="scientific">Symbiochloris irregularis</name>
    <dbReference type="NCBI Taxonomy" id="706552"/>
    <lineage>
        <taxon>Eukaryota</taxon>
        <taxon>Viridiplantae</taxon>
        <taxon>Chlorophyta</taxon>
        <taxon>core chlorophytes</taxon>
        <taxon>Trebouxiophyceae</taxon>
        <taxon>Trebouxiales</taxon>
        <taxon>Trebouxiaceae</taxon>
        <taxon>Symbiochloris</taxon>
    </lineage>
</organism>
<sequence length="140" mass="15495">MAGPQTKEPDPASLRKSTKLTLKGGQPWGVSKKKKKPKARAKPPEEGEETAEEQPQILGVDGKPIDPKSVAVQSGKTYEEEFALQMEKAKEGKVKNTPWGSSYRAPNDILHGYDAPIKKFDTAEKRLDLRCAVKTDKFCK</sequence>
<keyword evidence="3" id="KW-1185">Reference proteome</keyword>
<accession>A0AAW1PGK4</accession>
<reference evidence="2 3" key="1">
    <citation type="journal article" date="2024" name="Nat. Commun.">
        <title>Phylogenomics reveals the evolutionary origins of lichenization in chlorophyte algae.</title>
        <authorList>
            <person name="Puginier C."/>
            <person name="Libourel C."/>
            <person name="Otte J."/>
            <person name="Skaloud P."/>
            <person name="Haon M."/>
            <person name="Grisel S."/>
            <person name="Petersen M."/>
            <person name="Berrin J.G."/>
            <person name="Delaux P.M."/>
            <person name="Dal Grande F."/>
            <person name="Keller J."/>
        </authorList>
    </citation>
    <scope>NUCLEOTIDE SEQUENCE [LARGE SCALE GENOMIC DNA]</scope>
    <source>
        <strain evidence="2 3">SAG 2036</strain>
    </source>
</reference>
<gene>
    <name evidence="2" type="ORF">WJX73_004232</name>
</gene>
<feature type="compositionally biased region" description="Basic residues" evidence="1">
    <location>
        <begin position="31"/>
        <end position="41"/>
    </location>
</feature>